<comment type="caution">
    <text evidence="4">Lacks conserved residue(s) required for the propagation of feature annotation.</text>
</comment>
<sequence length="422" mass="46803">MCTSQVLSTDFGLIVTWNNRNGATIKLDKSTYFNNTAGLCGTCNNMEYDDFTLKSGVVSTSSRDFASSWKTGLDICFDPNEVFICPADKEAGINARNLCHAINDPLGALSVCHELVDPTFFYLACVYDEGENQVNEDCTEVCRCINQIVECVPMRCSQFASCELLAGQRRCVCVTGYEGDGINCQQGEKKIFRISGCACTVWGDSHLITFDGVSVTTQGDCEYILATDTGNSSIPPYRIIVNNVKDYPSSVVAFARSLRLERFHSFPQVMETSFHLALIFESPFTVRIKVSKEHIDRTIGLCGTCNGNAEDDLQIATGELSVSYLKYLRLEYETDQYEIYVHGRVHVNGIRVNMPFIDGAVQIRETSYGYTATSLEEFGAVFRNSDECDTEGLSENPCISNSTEKTVADDVCHLMLRYPGTL</sequence>
<dbReference type="GO" id="GO:0031012">
    <property type="term" value="C:extracellular matrix"/>
    <property type="evidence" value="ECO:0007669"/>
    <property type="project" value="TreeGrafter"/>
</dbReference>
<evidence type="ECO:0000313" key="7">
    <source>
        <dbReference type="EMBL" id="KAJ8032286.1"/>
    </source>
</evidence>
<keyword evidence="2" id="KW-1015">Disulfide bond</keyword>
<dbReference type="PANTHER" id="PTHR11339">
    <property type="entry name" value="EXTRACELLULAR MATRIX GLYCOPROTEIN RELATED"/>
    <property type="match status" value="1"/>
</dbReference>
<dbReference type="InterPro" id="IPR024731">
    <property type="entry name" value="NELL2-like_EGF"/>
</dbReference>
<dbReference type="PROSITE" id="PS50026">
    <property type="entry name" value="EGF_3"/>
    <property type="match status" value="1"/>
</dbReference>
<evidence type="ECO:0000256" key="1">
    <source>
        <dbReference type="ARBA" id="ARBA00022536"/>
    </source>
</evidence>
<evidence type="ECO:0000256" key="2">
    <source>
        <dbReference type="ARBA" id="ARBA00023157"/>
    </source>
</evidence>
<dbReference type="Pfam" id="PF00094">
    <property type="entry name" value="VWD"/>
    <property type="match status" value="3"/>
</dbReference>
<dbReference type="SMART" id="SM00216">
    <property type="entry name" value="VWD"/>
    <property type="match status" value="1"/>
</dbReference>
<evidence type="ECO:0000256" key="4">
    <source>
        <dbReference type="PROSITE-ProRule" id="PRU00076"/>
    </source>
</evidence>
<dbReference type="OrthoDB" id="160294at2759"/>
<reference evidence="7" key="1">
    <citation type="submission" date="2021-10" db="EMBL/GenBank/DDBJ databases">
        <title>Tropical sea cucumber genome reveals ecological adaptation and Cuvierian tubules defense mechanism.</title>
        <authorList>
            <person name="Chen T."/>
        </authorList>
    </citation>
    <scope>NUCLEOTIDE SEQUENCE</scope>
    <source>
        <strain evidence="7">Nanhai2018</strain>
        <tissue evidence="7">Muscle</tissue>
    </source>
</reference>
<dbReference type="GO" id="GO:0005615">
    <property type="term" value="C:extracellular space"/>
    <property type="evidence" value="ECO:0007669"/>
    <property type="project" value="TreeGrafter"/>
</dbReference>
<organism evidence="7 8">
    <name type="scientific">Holothuria leucospilota</name>
    <name type="common">Black long sea cucumber</name>
    <name type="synonym">Mertensiothuria leucospilota</name>
    <dbReference type="NCBI Taxonomy" id="206669"/>
    <lineage>
        <taxon>Eukaryota</taxon>
        <taxon>Metazoa</taxon>
        <taxon>Echinodermata</taxon>
        <taxon>Eleutherozoa</taxon>
        <taxon>Echinozoa</taxon>
        <taxon>Holothuroidea</taxon>
        <taxon>Aspidochirotacea</taxon>
        <taxon>Aspidochirotida</taxon>
        <taxon>Holothuriidae</taxon>
        <taxon>Holothuria</taxon>
    </lineage>
</organism>
<dbReference type="InterPro" id="IPR050780">
    <property type="entry name" value="Mucin_vWF_Thrombospondin_sf"/>
</dbReference>
<feature type="domain" description="EGF-like" evidence="5">
    <location>
        <begin position="147"/>
        <end position="185"/>
    </location>
</feature>
<evidence type="ECO:0000259" key="6">
    <source>
        <dbReference type="PROSITE" id="PS51233"/>
    </source>
</evidence>
<comment type="caution">
    <text evidence="7">The sequence shown here is derived from an EMBL/GenBank/DDBJ whole genome shotgun (WGS) entry which is preliminary data.</text>
</comment>
<evidence type="ECO:0000256" key="3">
    <source>
        <dbReference type="ARBA" id="ARBA00023180"/>
    </source>
</evidence>
<proteinExistence type="predicted"/>
<dbReference type="InterPro" id="IPR001846">
    <property type="entry name" value="VWF_type-D"/>
</dbReference>
<gene>
    <name evidence="7" type="ORF">HOLleu_25775</name>
</gene>
<dbReference type="PANTHER" id="PTHR11339:SF373">
    <property type="entry name" value="VWFD DOMAIN-CONTAINING PROTEIN"/>
    <property type="match status" value="1"/>
</dbReference>
<dbReference type="Gene3D" id="2.10.25.10">
    <property type="entry name" value="Laminin"/>
    <property type="match status" value="1"/>
</dbReference>
<keyword evidence="3" id="KW-0325">Glycoprotein</keyword>
<dbReference type="InterPro" id="IPR000742">
    <property type="entry name" value="EGF"/>
</dbReference>
<dbReference type="AlphaFoldDB" id="A0A9Q1BTH8"/>
<dbReference type="PROSITE" id="PS51233">
    <property type="entry name" value="VWFD"/>
    <property type="match status" value="2"/>
</dbReference>
<dbReference type="Proteomes" id="UP001152320">
    <property type="component" value="Chromosome 12"/>
</dbReference>
<keyword evidence="8" id="KW-1185">Reference proteome</keyword>
<dbReference type="PROSITE" id="PS01186">
    <property type="entry name" value="EGF_2"/>
    <property type="match status" value="1"/>
</dbReference>
<feature type="domain" description="VWFD" evidence="6">
    <location>
        <begin position="197"/>
        <end position="389"/>
    </location>
</feature>
<dbReference type="Pfam" id="PF12947">
    <property type="entry name" value="EGF_3"/>
    <property type="match status" value="1"/>
</dbReference>
<evidence type="ECO:0000259" key="5">
    <source>
        <dbReference type="PROSITE" id="PS50026"/>
    </source>
</evidence>
<dbReference type="EMBL" id="JAIZAY010000012">
    <property type="protein sequence ID" value="KAJ8032286.1"/>
    <property type="molecule type" value="Genomic_DNA"/>
</dbReference>
<accession>A0A9Q1BTH8</accession>
<protein>
    <submittedName>
        <fullName evidence="7">Mucin-6</fullName>
    </submittedName>
</protein>
<evidence type="ECO:0000313" key="8">
    <source>
        <dbReference type="Proteomes" id="UP001152320"/>
    </source>
</evidence>
<feature type="domain" description="VWFD" evidence="6">
    <location>
        <begin position="1"/>
        <end position="77"/>
    </location>
</feature>
<name>A0A9Q1BTH8_HOLLE</name>
<keyword evidence="1 4" id="KW-0245">EGF-like domain</keyword>